<evidence type="ECO:0000313" key="10">
    <source>
        <dbReference type="EMBL" id="SPF69126.1"/>
    </source>
</evidence>
<feature type="transmembrane region" description="Helical" evidence="9">
    <location>
        <begin position="122"/>
        <end position="143"/>
    </location>
</feature>
<dbReference type="Gene3D" id="1.10.3470.10">
    <property type="entry name" value="ABC transporter involved in vitamin B12 uptake, BtuC"/>
    <property type="match status" value="1"/>
</dbReference>
<dbReference type="AlphaFoldDB" id="A0A375I786"/>
<feature type="transmembrane region" description="Helical" evidence="9">
    <location>
        <begin position="269"/>
        <end position="294"/>
    </location>
</feature>
<dbReference type="InterPro" id="IPR037294">
    <property type="entry name" value="ABC_BtuC-like"/>
</dbReference>
<evidence type="ECO:0000256" key="9">
    <source>
        <dbReference type="SAM" id="Phobius"/>
    </source>
</evidence>
<feature type="compositionally biased region" description="Polar residues" evidence="8">
    <location>
        <begin position="1"/>
        <end position="10"/>
    </location>
</feature>
<dbReference type="Proteomes" id="UP000265962">
    <property type="component" value="Unassembled WGS sequence"/>
</dbReference>
<reference evidence="11" key="1">
    <citation type="submission" date="2018-02" db="EMBL/GenBank/DDBJ databases">
        <authorList>
            <person name="Hornung B."/>
        </authorList>
    </citation>
    <scope>NUCLEOTIDE SEQUENCE [LARGE SCALE GENOMIC DNA]</scope>
</reference>
<gene>
    <name evidence="10" type="ORF">PROPJV5_2087</name>
</gene>
<keyword evidence="11" id="KW-1185">Reference proteome</keyword>
<dbReference type="GO" id="GO:0022857">
    <property type="term" value="F:transmembrane transporter activity"/>
    <property type="evidence" value="ECO:0007669"/>
    <property type="project" value="InterPro"/>
</dbReference>
<dbReference type="PANTHER" id="PTHR30472">
    <property type="entry name" value="FERRIC ENTEROBACTIN TRANSPORT SYSTEM PERMEASE PROTEIN"/>
    <property type="match status" value="1"/>
</dbReference>
<evidence type="ECO:0000256" key="3">
    <source>
        <dbReference type="ARBA" id="ARBA00022448"/>
    </source>
</evidence>
<protein>
    <submittedName>
        <fullName evidence="10">TM_ABC_iron-siderophores_like</fullName>
    </submittedName>
</protein>
<evidence type="ECO:0000256" key="1">
    <source>
        <dbReference type="ARBA" id="ARBA00004651"/>
    </source>
</evidence>
<name>A0A375I786_9ACTN</name>
<sequence>MSTPSASRTQAGLWHDESSTASLPLPGGARLPVRPRAAAVTAALVVVAGLIAVLAVATGSYDLDLAGVIEVLRGGGSETDRFIVLDQRLPRAIAAWLAGAGLGLSGAVFQSLSRNPLGSPDIVGFTTGASAGGLILIICMGAPGVASLALGTAAGGFLTAALVITATVRRGMAGENLVLAGIAIAAMISAVNEYLISRAPLESAEAAKAWQFGSLNTIGWAQTGVLAAGLAALLPQLVWLARPSRILELGDDTAAGLGVRPGRQRLAMLVYGVLLVAVVVAVTGPIGFLALAAPQLARRLAGTPGIAFWPAVAMGGALLGAADLLAQRLLAPFQIPVGLVSSAIGGLYLLWLLGFSRQDA</sequence>
<evidence type="ECO:0000256" key="4">
    <source>
        <dbReference type="ARBA" id="ARBA00022475"/>
    </source>
</evidence>
<proteinExistence type="inferred from homology"/>
<comment type="subcellular location">
    <subcellularLocation>
        <location evidence="1">Cell membrane</location>
        <topology evidence="1">Multi-pass membrane protein</topology>
    </subcellularLocation>
</comment>
<keyword evidence="4" id="KW-1003">Cell membrane</keyword>
<feature type="transmembrane region" description="Helical" evidence="9">
    <location>
        <begin position="306"/>
        <end position="326"/>
    </location>
</feature>
<feature type="region of interest" description="Disordered" evidence="8">
    <location>
        <begin position="1"/>
        <end position="20"/>
    </location>
</feature>
<evidence type="ECO:0000313" key="11">
    <source>
        <dbReference type="Proteomes" id="UP000265962"/>
    </source>
</evidence>
<dbReference type="PANTHER" id="PTHR30472:SF24">
    <property type="entry name" value="FERRIC ENTEROBACTIN TRANSPORT SYSTEM PERMEASE PROTEIN FEPG"/>
    <property type="match status" value="1"/>
</dbReference>
<accession>A0A375I786</accession>
<evidence type="ECO:0000256" key="8">
    <source>
        <dbReference type="SAM" id="MobiDB-lite"/>
    </source>
</evidence>
<evidence type="ECO:0000256" key="6">
    <source>
        <dbReference type="ARBA" id="ARBA00022989"/>
    </source>
</evidence>
<evidence type="ECO:0000256" key="7">
    <source>
        <dbReference type="ARBA" id="ARBA00023136"/>
    </source>
</evidence>
<dbReference type="Pfam" id="PF01032">
    <property type="entry name" value="FecCD"/>
    <property type="match status" value="1"/>
</dbReference>
<feature type="transmembrane region" description="Helical" evidence="9">
    <location>
        <begin position="333"/>
        <end position="354"/>
    </location>
</feature>
<feature type="transmembrane region" description="Helical" evidence="9">
    <location>
        <begin position="217"/>
        <end position="240"/>
    </location>
</feature>
<keyword evidence="3" id="KW-0813">Transport</keyword>
<dbReference type="RefSeq" id="WP_119716237.1">
    <property type="nucleotide sequence ID" value="NZ_OMOH01000009.1"/>
</dbReference>
<keyword evidence="7 9" id="KW-0472">Membrane</keyword>
<dbReference type="SUPFAM" id="SSF81345">
    <property type="entry name" value="ABC transporter involved in vitamin B12 uptake, BtuC"/>
    <property type="match status" value="1"/>
</dbReference>
<dbReference type="OrthoDB" id="4455417at2"/>
<dbReference type="InterPro" id="IPR000522">
    <property type="entry name" value="ABC_transptr_permease_BtuC"/>
</dbReference>
<keyword evidence="5 9" id="KW-0812">Transmembrane</keyword>
<organism evidence="10 11">
    <name type="scientific">Propionibacterium ruminifibrarum</name>
    <dbReference type="NCBI Taxonomy" id="1962131"/>
    <lineage>
        <taxon>Bacteria</taxon>
        <taxon>Bacillati</taxon>
        <taxon>Actinomycetota</taxon>
        <taxon>Actinomycetes</taxon>
        <taxon>Propionibacteriales</taxon>
        <taxon>Propionibacteriaceae</taxon>
        <taxon>Propionibacterium</taxon>
    </lineage>
</organism>
<feature type="transmembrane region" description="Helical" evidence="9">
    <location>
        <begin position="177"/>
        <end position="197"/>
    </location>
</feature>
<evidence type="ECO:0000256" key="5">
    <source>
        <dbReference type="ARBA" id="ARBA00022692"/>
    </source>
</evidence>
<dbReference type="CDD" id="cd06550">
    <property type="entry name" value="TM_ABC_iron-siderophores_like"/>
    <property type="match status" value="1"/>
</dbReference>
<feature type="transmembrane region" description="Helical" evidence="9">
    <location>
        <begin position="149"/>
        <end position="168"/>
    </location>
</feature>
<evidence type="ECO:0000256" key="2">
    <source>
        <dbReference type="ARBA" id="ARBA00007935"/>
    </source>
</evidence>
<dbReference type="GO" id="GO:0033214">
    <property type="term" value="P:siderophore-iron import into cell"/>
    <property type="evidence" value="ECO:0007669"/>
    <property type="project" value="TreeGrafter"/>
</dbReference>
<feature type="transmembrane region" description="Helical" evidence="9">
    <location>
        <begin position="37"/>
        <end position="57"/>
    </location>
</feature>
<comment type="similarity">
    <text evidence="2">Belongs to the binding-protein-dependent transport system permease family. FecCD subfamily.</text>
</comment>
<keyword evidence="6 9" id="KW-1133">Transmembrane helix</keyword>
<dbReference type="GO" id="GO:0005886">
    <property type="term" value="C:plasma membrane"/>
    <property type="evidence" value="ECO:0007669"/>
    <property type="project" value="UniProtKB-SubCell"/>
</dbReference>
<feature type="transmembrane region" description="Helical" evidence="9">
    <location>
        <begin position="93"/>
        <end position="110"/>
    </location>
</feature>
<dbReference type="EMBL" id="OMOH01000009">
    <property type="protein sequence ID" value="SPF69126.1"/>
    <property type="molecule type" value="Genomic_DNA"/>
</dbReference>